<evidence type="ECO:0000259" key="7">
    <source>
        <dbReference type="Pfam" id="PF01833"/>
    </source>
</evidence>
<dbReference type="EMBL" id="VWSF01000014">
    <property type="protein sequence ID" value="KAA5543291.1"/>
    <property type="molecule type" value="Genomic_DNA"/>
</dbReference>
<dbReference type="InterPro" id="IPR014756">
    <property type="entry name" value="Ig_E-set"/>
</dbReference>
<comment type="caution">
    <text evidence="9">The sequence shown here is derived from an EMBL/GenBank/DDBJ whole genome shotgun (WGS) entry which is preliminary data.</text>
</comment>
<sequence length="716" mass="78986">MSGKISCFLRFWFIGIKAFMLFWFLAIMPETGKAQDACMLIPMPLAQRVEQATVILEGKVLAQKSFWDARQQNIYTANTVEVFKIFKGQLANATQIEIITEGGTVGNKMHVYSATLSLQQGQQGIFFLEPSNFTNANQALPGSTRYSVYGSLQGFIRYNIPSHTAGEPFQAYRSISTDVYPALLAFPEITLKTIKENPDLKNIPIYTTPLSNRAARTQAIPAITGFSPDTITAGTGAILTITGENFGNTRGTGFVEFKNANDGGSTFIRPLDADYISWSDNIIQLKVPSIPAGGGNGVAGTGQIRVMNSNDTRIATSTAELAIRYAVSNVLKEDKAYQPYHINANGQGGYSIQFAANMPAAARSAFNRSMQTWTCYTNINWVADAVTSTANTTAEDNINLVRLAGPGDLPTNVLGRTVSRYEGCQTGTTFSYLVSEFDFEFNDRSNWQFGPATPTANQYDFQTTTLHELGHAHQLAHIIQPRSVMHYSIARAQVTRTLSGRNDVEGGNHVASRSFQNNICSPTRMVPLVATNCPQPTELLSFEATLQTNGTALLSWVSQTETNLAFYEIQKSINGIAWYPLGSQTVAGAGRTYSFTDSRPATGFTYYRLRLVTQNDLYNYSPSRRVGTETNLAFGLQLFPNPITQNSLHFEYQTPANGRILIRVYDIIGREHALLARNVTPGNNPFYLDVPGLKSGLYVLQIIQEKEVHQARFIKR</sequence>
<evidence type="ECO:0000259" key="8">
    <source>
        <dbReference type="Pfam" id="PF18962"/>
    </source>
</evidence>
<dbReference type="InterPro" id="IPR013783">
    <property type="entry name" value="Ig-like_fold"/>
</dbReference>
<keyword evidence="2" id="KW-0479">Metal-binding</keyword>
<evidence type="ECO:0000313" key="9">
    <source>
        <dbReference type="EMBL" id="KAA5543291.1"/>
    </source>
</evidence>
<name>A0A5M6D6Y7_9BACT</name>
<dbReference type="NCBIfam" id="TIGR04183">
    <property type="entry name" value="Por_Secre_tail"/>
    <property type="match status" value="1"/>
</dbReference>
<dbReference type="InterPro" id="IPR024079">
    <property type="entry name" value="MetalloPept_cat_dom_sf"/>
</dbReference>
<feature type="domain" description="Secretion system C-terminal sorting" evidence="8">
    <location>
        <begin position="638"/>
        <end position="710"/>
    </location>
</feature>
<dbReference type="GO" id="GO:0006508">
    <property type="term" value="P:proteolysis"/>
    <property type="evidence" value="ECO:0007669"/>
    <property type="project" value="UniProtKB-KW"/>
</dbReference>
<proteinExistence type="predicted"/>
<evidence type="ECO:0000256" key="3">
    <source>
        <dbReference type="ARBA" id="ARBA00022801"/>
    </source>
</evidence>
<dbReference type="Pfam" id="PF00413">
    <property type="entry name" value="Peptidase_M10"/>
    <property type="match status" value="1"/>
</dbReference>
<keyword evidence="3" id="KW-0378">Hydrolase</keyword>
<evidence type="ECO:0000256" key="2">
    <source>
        <dbReference type="ARBA" id="ARBA00022723"/>
    </source>
</evidence>
<evidence type="ECO:0000313" key="10">
    <source>
        <dbReference type="Proteomes" id="UP000323426"/>
    </source>
</evidence>
<keyword evidence="5" id="KW-0472">Membrane</keyword>
<keyword evidence="1" id="KW-0645">Protease</keyword>
<feature type="transmembrane region" description="Helical" evidence="5">
    <location>
        <begin position="7"/>
        <end position="28"/>
    </location>
</feature>
<dbReference type="Gene3D" id="2.60.40.10">
    <property type="entry name" value="Immunoglobulins"/>
    <property type="match status" value="1"/>
</dbReference>
<evidence type="ECO:0000256" key="1">
    <source>
        <dbReference type="ARBA" id="ARBA00022670"/>
    </source>
</evidence>
<evidence type="ECO:0000259" key="6">
    <source>
        <dbReference type="Pfam" id="PF00413"/>
    </source>
</evidence>
<dbReference type="SUPFAM" id="SSF55486">
    <property type="entry name" value="Metalloproteases ('zincins'), catalytic domain"/>
    <property type="match status" value="1"/>
</dbReference>
<dbReference type="GO" id="GO:0004222">
    <property type="term" value="F:metalloendopeptidase activity"/>
    <property type="evidence" value="ECO:0007669"/>
    <property type="project" value="InterPro"/>
</dbReference>
<dbReference type="Pfam" id="PF01833">
    <property type="entry name" value="TIG"/>
    <property type="match status" value="1"/>
</dbReference>
<keyword evidence="5" id="KW-0812">Transmembrane</keyword>
<reference evidence="9 10" key="1">
    <citation type="submission" date="2019-09" db="EMBL/GenBank/DDBJ databases">
        <title>Genome sequence and assembly of Adhaeribacter sp.</title>
        <authorList>
            <person name="Chhetri G."/>
        </authorList>
    </citation>
    <scope>NUCLEOTIDE SEQUENCE [LARGE SCALE GENOMIC DNA]</scope>
    <source>
        <strain evidence="9 10">DK36</strain>
    </source>
</reference>
<feature type="domain" description="Peptidase M10 metallopeptidase" evidence="6">
    <location>
        <begin position="437"/>
        <end position="505"/>
    </location>
</feature>
<evidence type="ECO:0000256" key="5">
    <source>
        <dbReference type="SAM" id="Phobius"/>
    </source>
</evidence>
<keyword evidence="5" id="KW-1133">Transmembrane helix</keyword>
<dbReference type="InterPro" id="IPR026444">
    <property type="entry name" value="Secre_tail"/>
</dbReference>
<dbReference type="InterPro" id="IPR002909">
    <property type="entry name" value="IPT_dom"/>
</dbReference>
<dbReference type="Proteomes" id="UP000323426">
    <property type="component" value="Unassembled WGS sequence"/>
</dbReference>
<dbReference type="Pfam" id="PF18962">
    <property type="entry name" value="Por_Secre_tail"/>
    <property type="match status" value="1"/>
</dbReference>
<keyword evidence="10" id="KW-1185">Reference proteome</keyword>
<evidence type="ECO:0000256" key="4">
    <source>
        <dbReference type="ARBA" id="ARBA00022833"/>
    </source>
</evidence>
<accession>A0A5M6D6Y7</accession>
<feature type="domain" description="IPT/TIG" evidence="7">
    <location>
        <begin position="221"/>
        <end position="310"/>
    </location>
</feature>
<dbReference type="GO" id="GO:0031012">
    <property type="term" value="C:extracellular matrix"/>
    <property type="evidence" value="ECO:0007669"/>
    <property type="project" value="InterPro"/>
</dbReference>
<dbReference type="Gene3D" id="3.40.390.10">
    <property type="entry name" value="Collagenase (Catalytic Domain)"/>
    <property type="match status" value="1"/>
</dbReference>
<dbReference type="InterPro" id="IPR001818">
    <property type="entry name" value="Pept_M10_metallopeptidase"/>
</dbReference>
<gene>
    <name evidence="9" type="ORF">F0145_16720</name>
</gene>
<protein>
    <submittedName>
        <fullName evidence="9">T9SS type A sorting domain-containing protein</fullName>
    </submittedName>
</protein>
<dbReference type="CDD" id="cd00603">
    <property type="entry name" value="IPT_PCSR"/>
    <property type="match status" value="1"/>
</dbReference>
<dbReference type="GO" id="GO:0008270">
    <property type="term" value="F:zinc ion binding"/>
    <property type="evidence" value="ECO:0007669"/>
    <property type="project" value="InterPro"/>
</dbReference>
<organism evidence="9 10">
    <name type="scientific">Adhaeribacter rhizoryzae</name>
    <dbReference type="NCBI Taxonomy" id="2607907"/>
    <lineage>
        <taxon>Bacteria</taxon>
        <taxon>Pseudomonadati</taxon>
        <taxon>Bacteroidota</taxon>
        <taxon>Cytophagia</taxon>
        <taxon>Cytophagales</taxon>
        <taxon>Hymenobacteraceae</taxon>
        <taxon>Adhaeribacter</taxon>
    </lineage>
</organism>
<keyword evidence="4" id="KW-0862">Zinc</keyword>
<dbReference type="SUPFAM" id="SSF81296">
    <property type="entry name" value="E set domains"/>
    <property type="match status" value="1"/>
</dbReference>
<dbReference type="AlphaFoldDB" id="A0A5M6D6Y7"/>